<dbReference type="AlphaFoldDB" id="A0A3R9P005"/>
<gene>
    <name evidence="2" type="ORF">EI290_17880</name>
</gene>
<dbReference type="PANTHER" id="PTHR40455">
    <property type="entry name" value="ANTITOXIN HIGA"/>
    <property type="match status" value="1"/>
</dbReference>
<comment type="caution">
    <text evidence="2">The sequence shown here is derived from an EMBL/GenBank/DDBJ whole genome shotgun (WGS) entry which is preliminary data.</text>
</comment>
<dbReference type="SUPFAM" id="SSF47413">
    <property type="entry name" value="lambda repressor-like DNA-binding domains"/>
    <property type="match status" value="1"/>
</dbReference>
<evidence type="ECO:0000259" key="1">
    <source>
        <dbReference type="PROSITE" id="PS50943"/>
    </source>
</evidence>
<dbReference type="PANTHER" id="PTHR40455:SF1">
    <property type="entry name" value="ANTITOXIN HIGA"/>
    <property type="match status" value="1"/>
</dbReference>
<dbReference type="GO" id="GO:0006355">
    <property type="term" value="P:regulation of DNA-templated transcription"/>
    <property type="evidence" value="ECO:0007669"/>
    <property type="project" value="InterPro"/>
</dbReference>
<proteinExistence type="predicted"/>
<sequence>METLKYTVIKSEEQYRAYCHTLEALAMADVTTPGQQEEVDLLTLLIETWDREHATVPEADPIALLRALMAERQMQAKDLVSLLGVGKGTVSDILRRRRGLSKEVIRRLASYFKVSQEAFNRPYELAVPQTPLPRNARVVHSGSVPVAA</sequence>
<reference evidence="2 3" key="1">
    <citation type="submission" date="2018-12" db="EMBL/GenBank/DDBJ databases">
        <authorList>
            <person name="Feng G."/>
            <person name="Zhu H."/>
        </authorList>
    </citation>
    <scope>NUCLEOTIDE SEQUENCE [LARGE SCALE GENOMIC DNA]</scope>
    <source>
        <strain evidence="2 3">9PBR-2</strain>
    </source>
</reference>
<dbReference type="OrthoDB" id="672730at2"/>
<dbReference type="CDD" id="cd00093">
    <property type="entry name" value="HTH_XRE"/>
    <property type="match status" value="1"/>
</dbReference>
<dbReference type="RefSeq" id="WP_125433040.1">
    <property type="nucleotide sequence ID" value="NZ_RWIS01000013.1"/>
</dbReference>
<feature type="domain" description="HTH cro/C1-type" evidence="1">
    <location>
        <begin position="65"/>
        <end position="119"/>
    </location>
</feature>
<accession>A0A3R9P005</accession>
<organism evidence="2 3">
    <name type="scientific">Hymenobacter metallilatus</name>
    <dbReference type="NCBI Taxonomy" id="2493666"/>
    <lineage>
        <taxon>Bacteria</taxon>
        <taxon>Pseudomonadati</taxon>
        <taxon>Bacteroidota</taxon>
        <taxon>Cytophagia</taxon>
        <taxon>Cytophagales</taxon>
        <taxon>Hymenobacteraceae</taxon>
        <taxon>Hymenobacter</taxon>
    </lineage>
</organism>
<evidence type="ECO:0000313" key="3">
    <source>
        <dbReference type="Proteomes" id="UP000280066"/>
    </source>
</evidence>
<dbReference type="Proteomes" id="UP000280066">
    <property type="component" value="Unassembled WGS sequence"/>
</dbReference>
<dbReference type="PROSITE" id="PS50943">
    <property type="entry name" value="HTH_CROC1"/>
    <property type="match status" value="1"/>
</dbReference>
<dbReference type="Pfam" id="PF13560">
    <property type="entry name" value="HTH_31"/>
    <property type="match status" value="1"/>
</dbReference>
<dbReference type="EMBL" id="RWIS01000013">
    <property type="protein sequence ID" value="RSK25289.1"/>
    <property type="molecule type" value="Genomic_DNA"/>
</dbReference>
<keyword evidence="3" id="KW-1185">Reference proteome</keyword>
<protein>
    <submittedName>
        <fullName evidence="2">Helix-turn-helix domain-containing protein</fullName>
    </submittedName>
</protein>
<dbReference type="GO" id="GO:0001046">
    <property type="term" value="F:core promoter sequence-specific DNA binding"/>
    <property type="evidence" value="ECO:0007669"/>
    <property type="project" value="TreeGrafter"/>
</dbReference>
<dbReference type="InterPro" id="IPR001387">
    <property type="entry name" value="Cro/C1-type_HTH"/>
</dbReference>
<name>A0A3R9P005_9BACT</name>
<dbReference type="Gene3D" id="1.10.260.40">
    <property type="entry name" value="lambda repressor-like DNA-binding domains"/>
    <property type="match status" value="1"/>
</dbReference>
<dbReference type="SMART" id="SM00530">
    <property type="entry name" value="HTH_XRE"/>
    <property type="match status" value="1"/>
</dbReference>
<evidence type="ECO:0000313" key="2">
    <source>
        <dbReference type="EMBL" id="RSK25289.1"/>
    </source>
</evidence>
<dbReference type="InterPro" id="IPR010982">
    <property type="entry name" value="Lambda_DNA-bd_dom_sf"/>
</dbReference>
<dbReference type="InterPro" id="IPR039060">
    <property type="entry name" value="Antitox_HigA"/>
</dbReference>